<dbReference type="InterPro" id="IPR015943">
    <property type="entry name" value="WD40/YVTN_repeat-like_dom_sf"/>
</dbReference>
<dbReference type="Pfam" id="PF13360">
    <property type="entry name" value="PQQ_2"/>
    <property type="match status" value="3"/>
</dbReference>
<evidence type="ECO:0000313" key="3">
    <source>
        <dbReference type="EMBL" id="QDT19008.1"/>
    </source>
</evidence>
<gene>
    <name evidence="3" type="ORF">HG66A1_07710</name>
</gene>
<dbReference type="SUPFAM" id="SSF50998">
    <property type="entry name" value="Quinoprotein alcohol dehydrogenase-like"/>
    <property type="match status" value="1"/>
</dbReference>
<evidence type="ECO:0000259" key="2">
    <source>
        <dbReference type="Pfam" id="PF13360"/>
    </source>
</evidence>
<accession>A0A517PI00</accession>
<reference evidence="3 4" key="1">
    <citation type="submission" date="2019-02" db="EMBL/GenBank/DDBJ databases">
        <title>Deep-cultivation of Planctomycetes and their phenomic and genomic characterization uncovers novel biology.</title>
        <authorList>
            <person name="Wiegand S."/>
            <person name="Jogler M."/>
            <person name="Boedeker C."/>
            <person name="Pinto D."/>
            <person name="Vollmers J."/>
            <person name="Rivas-Marin E."/>
            <person name="Kohn T."/>
            <person name="Peeters S.H."/>
            <person name="Heuer A."/>
            <person name="Rast P."/>
            <person name="Oberbeckmann S."/>
            <person name="Bunk B."/>
            <person name="Jeske O."/>
            <person name="Meyerdierks A."/>
            <person name="Storesund J.E."/>
            <person name="Kallscheuer N."/>
            <person name="Luecker S."/>
            <person name="Lage O.M."/>
            <person name="Pohl T."/>
            <person name="Merkel B.J."/>
            <person name="Hornburger P."/>
            <person name="Mueller R.-W."/>
            <person name="Bruemmer F."/>
            <person name="Labrenz M."/>
            <person name="Spormann A.M."/>
            <person name="Op den Camp H."/>
            <person name="Overmann J."/>
            <person name="Amann R."/>
            <person name="Jetten M.S.M."/>
            <person name="Mascher T."/>
            <person name="Medema M.H."/>
            <person name="Devos D.P."/>
            <person name="Kaster A.-K."/>
            <person name="Ovreas L."/>
            <person name="Rohde M."/>
            <person name="Galperin M.Y."/>
            <person name="Jogler C."/>
        </authorList>
    </citation>
    <scope>NUCLEOTIDE SEQUENCE [LARGE SCALE GENOMIC DNA]</scope>
    <source>
        <strain evidence="3 4">HG66A1</strain>
    </source>
</reference>
<keyword evidence="1" id="KW-0732">Signal</keyword>
<feature type="domain" description="Pyrrolo-quinoline quinone repeat" evidence="2">
    <location>
        <begin position="50"/>
        <end position="164"/>
    </location>
</feature>
<dbReference type="PANTHER" id="PTHR34512">
    <property type="entry name" value="CELL SURFACE PROTEIN"/>
    <property type="match status" value="1"/>
</dbReference>
<feature type="domain" description="Pyrrolo-quinoline quinone repeat" evidence="2">
    <location>
        <begin position="198"/>
        <end position="292"/>
    </location>
</feature>
<protein>
    <submittedName>
        <fullName evidence="3">Outer membrane biogenesis protein BamB</fullName>
    </submittedName>
</protein>
<evidence type="ECO:0000256" key="1">
    <source>
        <dbReference type="SAM" id="SignalP"/>
    </source>
</evidence>
<dbReference type="Proteomes" id="UP000320421">
    <property type="component" value="Chromosome"/>
</dbReference>
<dbReference type="PANTHER" id="PTHR34512:SF30">
    <property type="entry name" value="OUTER MEMBRANE PROTEIN ASSEMBLY FACTOR BAMB"/>
    <property type="match status" value="1"/>
</dbReference>
<name>A0A517PI00_9PLAN</name>
<dbReference type="InterPro" id="IPR011047">
    <property type="entry name" value="Quinoprotein_ADH-like_sf"/>
</dbReference>
<dbReference type="EMBL" id="CP036266">
    <property type="protein sequence ID" value="QDT19008.1"/>
    <property type="molecule type" value="Genomic_DNA"/>
</dbReference>
<feature type="signal peptide" evidence="1">
    <location>
        <begin position="1"/>
        <end position="26"/>
    </location>
</feature>
<dbReference type="InterPro" id="IPR018391">
    <property type="entry name" value="PQQ_b-propeller_rpt"/>
</dbReference>
<dbReference type="Gene3D" id="2.130.10.10">
    <property type="entry name" value="YVTN repeat-like/Quinoprotein amine dehydrogenase"/>
    <property type="match status" value="2"/>
</dbReference>
<organism evidence="3 4">
    <name type="scientific">Gimesia chilikensis</name>
    <dbReference type="NCBI Taxonomy" id="2605989"/>
    <lineage>
        <taxon>Bacteria</taxon>
        <taxon>Pseudomonadati</taxon>
        <taxon>Planctomycetota</taxon>
        <taxon>Planctomycetia</taxon>
        <taxon>Planctomycetales</taxon>
        <taxon>Planctomycetaceae</taxon>
        <taxon>Gimesia</taxon>
    </lineage>
</organism>
<feature type="domain" description="Pyrrolo-quinoline quinone repeat" evidence="2">
    <location>
        <begin position="305"/>
        <end position="375"/>
    </location>
</feature>
<feature type="chain" id="PRO_5022092740" evidence="1">
    <location>
        <begin position="27"/>
        <end position="420"/>
    </location>
</feature>
<proteinExistence type="predicted"/>
<dbReference type="RefSeq" id="WP_232102125.1">
    <property type="nucleotide sequence ID" value="NZ_CP036266.1"/>
</dbReference>
<dbReference type="InterPro" id="IPR002372">
    <property type="entry name" value="PQQ_rpt_dom"/>
</dbReference>
<evidence type="ECO:0000313" key="4">
    <source>
        <dbReference type="Proteomes" id="UP000320421"/>
    </source>
</evidence>
<sequence length="420" mass="46009" precursor="true">MSVSRIISLCVLSTVSVITAPALLSAEDWFEFRGPTGQGHSSQTSLPTAWSPTEHVLWNTKIPGVGWSSPIIVGEKVFVTTAVPEGDGPMPEQSLRVICLDLESGKILWDKEIFQETKETVQRIHKKNSHASPTPISDGKVLYVHFGTHGTACLTLDGDVVWKTNALKYEMQHGNGGSPILVDDKLVVICDGKGSNFIAALDRKTGEIAWKVERNVDGRKKFSFATPLLITVNGEEQIVAPGTDVISGHSPKDGKEIWHLDYTGYSVIPRPIYSHGLIFVTTSYDRPTLLAIRPDGKGDVTETHLAWSNKNQIPHTPSLLVVGDELYTVSDKGIAQCFDAKTGKLHWKERVGGNYSASPLFADGKIYFQSEEGETTIIAPGTTYKEISRNHLKEPTLASYAVAGDTLLIRTKSQLYRIGK</sequence>
<keyword evidence="4" id="KW-1185">Reference proteome</keyword>
<dbReference type="SMART" id="SM00564">
    <property type="entry name" value="PQQ"/>
    <property type="match status" value="2"/>
</dbReference>
<dbReference type="AlphaFoldDB" id="A0A517PI00"/>